<dbReference type="HOGENOM" id="CLU_1865157_0_0_1"/>
<accession>S8F284</accession>
<dbReference type="Proteomes" id="UP000015241">
    <property type="component" value="Unassembled WGS sequence"/>
</dbReference>
<dbReference type="AlphaFoldDB" id="S8F284"/>
<name>S8F284_FOMSC</name>
<proteinExistence type="predicted"/>
<protein>
    <submittedName>
        <fullName evidence="1">Uncharacterized protein</fullName>
    </submittedName>
</protein>
<evidence type="ECO:0000313" key="1">
    <source>
        <dbReference type="EMBL" id="EPS93104.1"/>
    </source>
</evidence>
<evidence type="ECO:0000313" key="2">
    <source>
        <dbReference type="Proteomes" id="UP000015241"/>
    </source>
</evidence>
<sequence>MRVNAWSPRRKGPFPACFRPDDAALAVWELPGGRSQGVAVEVAICGSTNFKSFGRALRTASPGPGPREAGKYMLEVEAGGGSVSGACRRVHGLADRWGGGRGSGALGEIAASALRTASCAPPELRAWGDHTEFRKGS</sequence>
<organism evidence="1 2">
    <name type="scientific">Fomitopsis schrenkii</name>
    <name type="common">Brown rot fungus</name>
    <dbReference type="NCBI Taxonomy" id="2126942"/>
    <lineage>
        <taxon>Eukaryota</taxon>
        <taxon>Fungi</taxon>
        <taxon>Dikarya</taxon>
        <taxon>Basidiomycota</taxon>
        <taxon>Agaricomycotina</taxon>
        <taxon>Agaricomycetes</taxon>
        <taxon>Polyporales</taxon>
        <taxon>Fomitopsis</taxon>
    </lineage>
</organism>
<dbReference type="EMBL" id="KE504299">
    <property type="protein sequence ID" value="EPS93104.1"/>
    <property type="molecule type" value="Genomic_DNA"/>
</dbReference>
<gene>
    <name evidence="1" type="ORF">FOMPIDRAFT_1026628</name>
</gene>
<reference evidence="1 2" key="1">
    <citation type="journal article" date="2012" name="Science">
        <title>The Paleozoic origin of enzymatic lignin decomposition reconstructed from 31 fungal genomes.</title>
        <authorList>
            <person name="Floudas D."/>
            <person name="Binder M."/>
            <person name="Riley R."/>
            <person name="Barry K."/>
            <person name="Blanchette R.A."/>
            <person name="Henrissat B."/>
            <person name="Martinez A.T."/>
            <person name="Otillar R."/>
            <person name="Spatafora J.W."/>
            <person name="Yadav J.S."/>
            <person name="Aerts A."/>
            <person name="Benoit I."/>
            <person name="Boyd A."/>
            <person name="Carlson A."/>
            <person name="Copeland A."/>
            <person name="Coutinho P.M."/>
            <person name="de Vries R.P."/>
            <person name="Ferreira P."/>
            <person name="Findley K."/>
            <person name="Foster B."/>
            <person name="Gaskell J."/>
            <person name="Glotzer D."/>
            <person name="Gorecki P."/>
            <person name="Heitman J."/>
            <person name="Hesse C."/>
            <person name="Hori C."/>
            <person name="Igarashi K."/>
            <person name="Jurgens J.A."/>
            <person name="Kallen N."/>
            <person name="Kersten P."/>
            <person name="Kohler A."/>
            <person name="Kuees U."/>
            <person name="Kumar T.K.A."/>
            <person name="Kuo A."/>
            <person name="LaButti K."/>
            <person name="Larrondo L.F."/>
            <person name="Lindquist E."/>
            <person name="Ling A."/>
            <person name="Lombard V."/>
            <person name="Lucas S."/>
            <person name="Lundell T."/>
            <person name="Martin R."/>
            <person name="McLaughlin D.J."/>
            <person name="Morgenstern I."/>
            <person name="Morin E."/>
            <person name="Murat C."/>
            <person name="Nagy L.G."/>
            <person name="Nolan M."/>
            <person name="Ohm R.A."/>
            <person name="Patyshakuliyeva A."/>
            <person name="Rokas A."/>
            <person name="Ruiz-Duenas F.J."/>
            <person name="Sabat G."/>
            <person name="Salamov A."/>
            <person name="Samejima M."/>
            <person name="Schmutz J."/>
            <person name="Slot J.C."/>
            <person name="St John F."/>
            <person name="Stenlid J."/>
            <person name="Sun H."/>
            <person name="Sun S."/>
            <person name="Syed K."/>
            <person name="Tsang A."/>
            <person name="Wiebenga A."/>
            <person name="Young D."/>
            <person name="Pisabarro A."/>
            <person name="Eastwood D.C."/>
            <person name="Martin F."/>
            <person name="Cullen D."/>
            <person name="Grigoriev I.V."/>
            <person name="Hibbett D.S."/>
        </authorList>
    </citation>
    <scope>NUCLEOTIDE SEQUENCE</scope>
    <source>
        <strain evidence="2">FP-58527</strain>
    </source>
</reference>
<keyword evidence="2" id="KW-1185">Reference proteome</keyword>
<dbReference type="InParanoid" id="S8F284"/>